<keyword evidence="2" id="KW-1185">Reference proteome</keyword>
<gene>
    <name evidence="1" type="ordered locus">TREPR_3168</name>
</gene>
<dbReference type="STRING" id="545694.TREPR_3168"/>
<evidence type="ECO:0000313" key="2">
    <source>
        <dbReference type="Proteomes" id="UP000009223"/>
    </source>
</evidence>
<dbReference type="Proteomes" id="UP000009223">
    <property type="component" value="Chromosome"/>
</dbReference>
<reference evidence="2" key="1">
    <citation type="submission" date="2009-12" db="EMBL/GenBank/DDBJ databases">
        <title>Complete sequence of Treponema primitia strain ZAS-2.</title>
        <authorList>
            <person name="Tetu S.G."/>
            <person name="Matson E."/>
            <person name="Ren Q."/>
            <person name="Seshadri R."/>
            <person name="Elbourne L."/>
            <person name="Hassan K.A."/>
            <person name="Durkin A."/>
            <person name="Radune D."/>
            <person name="Mohamoud Y."/>
            <person name="Shay R."/>
            <person name="Jin S."/>
            <person name="Zhang X."/>
            <person name="Lucey K."/>
            <person name="Ballor N.R."/>
            <person name="Ottesen E."/>
            <person name="Rosenthal R."/>
            <person name="Allen A."/>
            <person name="Leadbetter J.R."/>
            <person name="Paulsen I.T."/>
        </authorList>
    </citation>
    <scope>NUCLEOTIDE SEQUENCE [LARGE SCALE GENOMIC DNA]</scope>
    <source>
        <strain evidence="2">ATCC BAA-887 / DSM 12427 / ZAS-2</strain>
    </source>
</reference>
<organism evidence="1 2">
    <name type="scientific">Treponema primitia (strain ATCC BAA-887 / DSM 12427 / ZAS-2)</name>
    <dbReference type="NCBI Taxonomy" id="545694"/>
    <lineage>
        <taxon>Bacteria</taxon>
        <taxon>Pseudomonadati</taxon>
        <taxon>Spirochaetota</taxon>
        <taxon>Spirochaetia</taxon>
        <taxon>Spirochaetales</taxon>
        <taxon>Treponemataceae</taxon>
        <taxon>Treponema</taxon>
    </lineage>
</organism>
<accession>F5YLR2</accession>
<protein>
    <submittedName>
        <fullName evidence="1">Putative tetratricopeptide TPR_2 repeat protein</fullName>
    </submittedName>
</protein>
<sequence length="545" mass="60597">MKKRNSPVLFALLFFLPILSIHAEQGLEFRLAPGGAFPLSENRFEPGFGLSAALDWTFLPLGRLFKTGPLQDRLNAGLSGQGGLGSLGVKDGSSLSLLDLGLGPLVRLDLGERFSLEITGNLGIYQLSYDQLKQSALRWGGTLSGAFRLAPYLSVFLNGGYHRYEYNREPLAQTLSIGAGLSINLLELIRPQTRIKAEKTLDNPVFPVSFAWYEDNPLATVRVTNNERNTLRDLRLSFFLEQYMNEPFLLPGIPQLKPGESVDIPVTALFNGTMLDLEENTNANARIILSYRNLGSRREADFPLEIPVYHRNAMNWDDDRRAASFVSPRDSAAQLFARYTASVVDRRLRPDTPRNIQYALGLLAALQEYGIHYIIDPSSSYLELSENASALDNLNYPYQTLLYHGGDCDDLSILFCSLLEVLRVDTAFITIPGHIYAAFDTGLEAPAEDQESDGGFIVYDDRLWMPVEITIPEKGLYRAWQTGIEQWRSAGEEGKFYPMGDSWAVYPPVSVGEAGRDPPALPGEDALIGAFEKEMEGNFSKKTGK</sequence>
<name>F5YLR2_TREPZ</name>
<reference evidence="1 2" key="2">
    <citation type="journal article" date="2011" name="ISME J.">
        <title>RNA-seq reveals cooperative metabolic interactions between two termite-gut spirochete species in co-culture.</title>
        <authorList>
            <person name="Rosenthal A.Z."/>
            <person name="Matson E.G."/>
            <person name="Eldar A."/>
            <person name="Leadbetter J.R."/>
        </authorList>
    </citation>
    <scope>NUCLEOTIDE SEQUENCE [LARGE SCALE GENOMIC DNA]</scope>
    <source>
        <strain evidence="2">ATCC BAA-887 / DSM 12427 / ZAS-2</strain>
    </source>
</reference>
<dbReference type="HOGENOM" id="CLU_478904_0_0_12"/>
<dbReference type="EMBL" id="CP001843">
    <property type="protein sequence ID" value="AEF86907.1"/>
    <property type="molecule type" value="Genomic_DNA"/>
</dbReference>
<evidence type="ECO:0000313" key="1">
    <source>
        <dbReference type="EMBL" id="AEF86907.1"/>
    </source>
</evidence>
<dbReference type="OrthoDB" id="9789740at2"/>
<dbReference type="KEGG" id="tpi:TREPR_3168"/>
<dbReference type="eggNOG" id="COG0457">
    <property type="taxonomic scope" value="Bacteria"/>
</dbReference>
<proteinExistence type="predicted"/>
<dbReference type="RefSeq" id="WP_015707096.1">
    <property type="nucleotide sequence ID" value="NC_015578.1"/>
</dbReference>
<dbReference type="AlphaFoldDB" id="F5YLR2"/>